<dbReference type="AlphaFoldDB" id="A0A4Y9ZPX5"/>
<dbReference type="GO" id="GO:0005524">
    <property type="term" value="F:ATP binding"/>
    <property type="evidence" value="ECO:0007669"/>
    <property type="project" value="UniProtKB-UniRule"/>
</dbReference>
<accession>A0A4Y9ZPX5</accession>
<dbReference type="InterPro" id="IPR000719">
    <property type="entry name" value="Prot_kinase_dom"/>
</dbReference>
<comment type="catalytic activity">
    <reaction evidence="3">
        <text>L-threonyl-[protein] + ATP = O-phospho-L-threonyl-[protein] + ADP + H(+)</text>
        <dbReference type="Rhea" id="RHEA:46608"/>
        <dbReference type="Rhea" id="RHEA-COMP:11060"/>
        <dbReference type="Rhea" id="RHEA-COMP:11605"/>
        <dbReference type="ChEBI" id="CHEBI:15378"/>
        <dbReference type="ChEBI" id="CHEBI:30013"/>
        <dbReference type="ChEBI" id="CHEBI:30616"/>
        <dbReference type="ChEBI" id="CHEBI:61977"/>
        <dbReference type="ChEBI" id="CHEBI:456216"/>
        <dbReference type="EC" id="2.7.11.1"/>
    </reaction>
</comment>
<sequence length="234" mass="26525">MPNALEHPEFIEEHIAEELATGHLSGPFSLSEAFLFFGGHFRTAPLGVVEKEPGSEKWHMIRNLSAEDTYGNSTNGWLDAKDIVIMWHTVAYFADLDLQSNKSSSSQSGKPADYVYFDRTTAGFSDDAVPRAKAAQLKLEHFYKVAVDAAIERNTRRVELERRLQADTMMPDERKQRQLLQLGKKESTFLRLRRTRLGLDDFRTVKVIGKGAFGEVRLVQKTDTGKIYAMKTLK</sequence>
<keyword evidence="8" id="KW-1185">Reference proteome</keyword>
<dbReference type="SUPFAM" id="SSF56112">
    <property type="entry name" value="Protein kinase-like (PK-like)"/>
    <property type="match status" value="1"/>
</dbReference>
<keyword evidence="5" id="KW-0547">Nucleotide-binding</keyword>
<dbReference type="GO" id="GO:0005737">
    <property type="term" value="C:cytoplasm"/>
    <property type="evidence" value="ECO:0007669"/>
    <property type="project" value="TreeGrafter"/>
</dbReference>
<dbReference type="InterPro" id="IPR011009">
    <property type="entry name" value="Kinase-like_dom_sf"/>
</dbReference>
<dbReference type="PROSITE" id="PS50011">
    <property type="entry name" value="PROTEIN_KINASE_DOM"/>
    <property type="match status" value="1"/>
</dbReference>
<protein>
    <recommendedName>
        <fullName evidence="6">Protein kinase domain-containing protein</fullName>
    </recommendedName>
</protein>
<comment type="catalytic activity">
    <reaction evidence="4">
        <text>L-seryl-[protein] + ATP = O-phospho-L-seryl-[protein] + ADP + H(+)</text>
        <dbReference type="Rhea" id="RHEA:17989"/>
        <dbReference type="Rhea" id="RHEA-COMP:9863"/>
        <dbReference type="Rhea" id="RHEA-COMP:11604"/>
        <dbReference type="ChEBI" id="CHEBI:15378"/>
        <dbReference type="ChEBI" id="CHEBI:29999"/>
        <dbReference type="ChEBI" id="CHEBI:30616"/>
        <dbReference type="ChEBI" id="CHEBI:83421"/>
        <dbReference type="ChEBI" id="CHEBI:456216"/>
        <dbReference type="EC" id="2.7.11.1"/>
    </reaction>
</comment>
<feature type="non-terminal residue" evidence="7">
    <location>
        <position position="234"/>
    </location>
</feature>
<dbReference type="CDD" id="cd21773">
    <property type="entry name" value="MobB_CBK1"/>
    <property type="match status" value="1"/>
</dbReference>
<dbReference type="OrthoDB" id="2911807at2759"/>
<dbReference type="PANTHER" id="PTHR22988:SF71">
    <property type="entry name" value="CITRON RHO-INTERACTING KINASE"/>
    <property type="match status" value="1"/>
</dbReference>
<evidence type="ECO:0000256" key="1">
    <source>
        <dbReference type="ARBA" id="ARBA00022553"/>
    </source>
</evidence>
<dbReference type="GO" id="GO:0005856">
    <property type="term" value="C:cytoskeleton"/>
    <property type="evidence" value="ECO:0007669"/>
    <property type="project" value="TreeGrafter"/>
</dbReference>
<feature type="binding site" evidence="5">
    <location>
        <position position="231"/>
    </location>
    <ligand>
        <name>ATP</name>
        <dbReference type="ChEBI" id="CHEBI:30616"/>
    </ligand>
</feature>
<dbReference type="Proteomes" id="UP000298061">
    <property type="component" value="Unassembled WGS sequence"/>
</dbReference>
<dbReference type="EMBL" id="SFCI01001552">
    <property type="protein sequence ID" value="TFY75489.1"/>
    <property type="molecule type" value="Genomic_DNA"/>
</dbReference>
<evidence type="ECO:0000256" key="4">
    <source>
        <dbReference type="ARBA" id="ARBA00048679"/>
    </source>
</evidence>
<evidence type="ECO:0000259" key="6">
    <source>
        <dbReference type="PROSITE" id="PS50011"/>
    </source>
</evidence>
<reference evidence="7 8" key="1">
    <citation type="submission" date="2019-02" db="EMBL/GenBank/DDBJ databases">
        <title>Genome sequencing of the rare red list fungi Hericium alpestre (H. flagellum).</title>
        <authorList>
            <person name="Buettner E."/>
            <person name="Kellner H."/>
        </authorList>
    </citation>
    <scope>NUCLEOTIDE SEQUENCE [LARGE SCALE GENOMIC DNA]</scope>
    <source>
        <strain evidence="7 8">DSM 108284</strain>
    </source>
</reference>
<evidence type="ECO:0000313" key="8">
    <source>
        <dbReference type="Proteomes" id="UP000298061"/>
    </source>
</evidence>
<dbReference type="InterPro" id="IPR017441">
    <property type="entry name" value="Protein_kinase_ATP_BS"/>
</dbReference>
<gene>
    <name evidence="7" type="ORF">EWM64_g8522</name>
</gene>
<organism evidence="7 8">
    <name type="scientific">Hericium alpestre</name>
    <dbReference type="NCBI Taxonomy" id="135208"/>
    <lineage>
        <taxon>Eukaryota</taxon>
        <taxon>Fungi</taxon>
        <taxon>Dikarya</taxon>
        <taxon>Basidiomycota</taxon>
        <taxon>Agaricomycotina</taxon>
        <taxon>Agaricomycetes</taxon>
        <taxon>Russulales</taxon>
        <taxon>Hericiaceae</taxon>
        <taxon>Hericium</taxon>
    </lineage>
</organism>
<dbReference type="InterPro" id="IPR050839">
    <property type="entry name" value="Rho-assoc_Ser/Thr_Kinase"/>
</dbReference>
<comment type="caution">
    <text evidence="7">The sequence shown here is derived from an EMBL/GenBank/DDBJ whole genome shotgun (WGS) entry which is preliminary data.</text>
</comment>
<dbReference type="GO" id="GO:0004674">
    <property type="term" value="F:protein serine/threonine kinase activity"/>
    <property type="evidence" value="ECO:0007669"/>
    <property type="project" value="UniProtKB-EC"/>
</dbReference>
<evidence type="ECO:0000313" key="7">
    <source>
        <dbReference type="EMBL" id="TFY75489.1"/>
    </source>
</evidence>
<name>A0A4Y9ZPX5_9AGAM</name>
<evidence type="ECO:0000256" key="2">
    <source>
        <dbReference type="ARBA" id="ARBA00038271"/>
    </source>
</evidence>
<proteinExistence type="inferred from homology"/>
<comment type="similarity">
    <text evidence="2">Belongs to the protein kinase superfamily. STE Ser/Thr protein kinase family. COT1 subfamily.</text>
</comment>
<dbReference type="Gene3D" id="3.30.200.20">
    <property type="entry name" value="Phosphorylase Kinase, domain 1"/>
    <property type="match status" value="1"/>
</dbReference>
<keyword evidence="5" id="KW-0067">ATP-binding</keyword>
<dbReference type="STRING" id="135208.A0A4Y9ZPX5"/>
<evidence type="ECO:0000256" key="5">
    <source>
        <dbReference type="PROSITE-ProRule" id="PRU10141"/>
    </source>
</evidence>
<dbReference type="PROSITE" id="PS00107">
    <property type="entry name" value="PROTEIN_KINASE_ATP"/>
    <property type="match status" value="1"/>
</dbReference>
<dbReference type="PANTHER" id="PTHR22988">
    <property type="entry name" value="MYOTONIC DYSTROPHY S/T KINASE-RELATED"/>
    <property type="match status" value="1"/>
</dbReference>
<dbReference type="GO" id="GO:0031032">
    <property type="term" value="P:actomyosin structure organization"/>
    <property type="evidence" value="ECO:0007669"/>
    <property type="project" value="TreeGrafter"/>
</dbReference>
<evidence type="ECO:0000256" key="3">
    <source>
        <dbReference type="ARBA" id="ARBA00047899"/>
    </source>
</evidence>
<keyword evidence="1" id="KW-0597">Phosphoprotein</keyword>
<feature type="domain" description="Protein kinase" evidence="6">
    <location>
        <begin position="202"/>
        <end position="234"/>
    </location>
</feature>